<name>A0A164QCR2_BACCE</name>
<gene>
    <name evidence="1" type="ORF">B4088_1019</name>
</gene>
<protein>
    <submittedName>
        <fullName evidence="1">Uncharacterized protein</fullName>
    </submittedName>
</protein>
<dbReference type="PATRIC" id="fig|1396.535.peg.4861"/>
<evidence type="ECO:0000313" key="2">
    <source>
        <dbReference type="Proteomes" id="UP000076482"/>
    </source>
</evidence>
<evidence type="ECO:0000313" key="1">
    <source>
        <dbReference type="EMBL" id="KZD70963.1"/>
    </source>
</evidence>
<proteinExistence type="predicted"/>
<reference evidence="1 2" key="1">
    <citation type="submission" date="2015-09" db="EMBL/GenBank/DDBJ databases">
        <title>Bacillus cereus food isolates.</title>
        <authorList>
            <person name="Boekhorst J."/>
        </authorList>
    </citation>
    <scope>NUCLEOTIDE SEQUENCE [LARGE SCALE GENOMIC DNA]</scope>
    <source>
        <strain evidence="1 2">B4088</strain>
    </source>
</reference>
<dbReference type="EMBL" id="LJKE01000022">
    <property type="protein sequence ID" value="KZD70963.1"/>
    <property type="molecule type" value="Genomic_DNA"/>
</dbReference>
<dbReference type="RefSeq" id="WP_063260178.1">
    <property type="nucleotide sequence ID" value="NZ_LJKE01000022.1"/>
</dbReference>
<dbReference type="Proteomes" id="UP000076482">
    <property type="component" value="Unassembled WGS sequence"/>
</dbReference>
<accession>A0A164QCR2</accession>
<dbReference type="AlphaFoldDB" id="A0A164QCR2"/>
<sequence>MLRKLDTPDFAEFREEWESSAQNFSIYHIVDLAKKHGITVEETIACLEYEMGKHNMNLLNAQIVRVTEALEDIAGAFGGLDDIEKVAEALDDISRVLKKKGE</sequence>
<organism evidence="1 2">
    <name type="scientific">Bacillus cereus</name>
    <dbReference type="NCBI Taxonomy" id="1396"/>
    <lineage>
        <taxon>Bacteria</taxon>
        <taxon>Bacillati</taxon>
        <taxon>Bacillota</taxon>
        <taxon>Bacilli</taxon>
        <taxon>Bacillales</taxon>
        <taxon>Bacillaceae</taxon>
        <taxon>Bacillus</taxon>
        <taxon>Bacillus cereus group</taxon>
    </lineage>
</organism>
<comment type="caution">
    <text evidence="1">The sequence shown here is derived from an EMBL/GenBank/DDBJ whole genome shotgun (WGS) entry which is preliminary data.</text>
</comment>